<evidence type="ECO:0000256" key="2">
    <source>
        <dbReference type="ARBA" id="ARBA00023235"/>
    </source>
</evidence>
<feature type="binding site" evidence="4">
    <location>
        <position position="112"/>
    </location>
    <ligand>
        <name>D-ribulose 5-phosphate</name>
        <dbReference type="ChEBI" id="CHEBI:58121"/>
    </ligand>
</feature>
<protein>
    <submittedName>
        <fullName evidence="5">Ribose 5-phosphate isomerase B</fullName>
        <ecNumber evidence="5">5.3.1.6</ecNumber>
    </submittedName>
</protein>
<keyword evidence="2 5" id="KW-0413">Isomerase</keyword>
<organism evidence="5 6">
    <name type="scientific">Gimibacter soli</name>
    <dbReference type="NCBI Taxonomy" id="3024400"/>
    <lineage>
        <taxon>Bacteria</taxon>
        <taxon>Pseudomonadati</taxon>
        <taxon>Pseudomonadota</taxon>
        <taxon>Alphaproteobacteria</taxon>
        <taxon>Kordiimonadales</taxon>
        <taxon>Temperatibacteraceae</taxon>
        <taxon>Gimibacter</taxon>
    </lineage>
</organism>
<dbReference type="Gene3D" id="3.40.1400.10">
    <property type="entry name" value="Sugar-phosphate isomerase, RpiB/LacA/LacB"/>
    <property type="match status" value="1"/>
</dbReference>
<keyword evidence="6" id="KW-1185">Reference proteome</keyword>
<dbReference type="PANTHER" id="PTHR30345">
    <property type="entry name" value="RIBOSE-5-PHOSPHATE ISOMERASE B"/>
    <property type="match status" value="1"/>
</dbReference>
<feature type="binding site" evidence="4">
    <location>
        <position position="135"/>
    </location>
    <ligand>
        <name>D-ribulose 5-phosphate</name>
        <dbReference type="ChEBI" id="CHEBI:58121"/>
    </ligand>
</feature>
<evidence type="ECO:0000313" key="5">
    <source>
        <dbReference type="EMBL" id="WCL52998.1"/>
    </source>
</evidence>
<dbReference type="EMBL" id="CP116805">
    <property type="protein sequence ID" value="WCL52998.1"/>
    <property type="molecule type" value="Genomic_DNA"/>
</dbReference>
<dbReference type="SUPFAM" id="SSF89623">
    <property type="entry name" value="Ribose/Galactose isomerase RpiB/AlsB"/>
    <property type="match status" value="1"/>
</dbReference>
<dbReference type="AlphaFoldDB" id="A0AAE9XTF6"/>
<dbReference type="PIRSF" id="PIRSF005384">
    <property type="entry name" value="RpiB_LacA_B"/>
    <property type="match status" value="1"/>
</dbReference>
<proteinExistence type="inferred from homology"/>
<dbReference type="PANTHER" id="PTHR30345:SF0">
    <property type="entry name" value="DNA DAMAGE-REPAIR_TOLERATION PROTEIN DRT102"/>
    <property type="match status" value="1"/>
</dbReference>
<dbReference type="GO" id="GO:0005975">
    <property type="term" value="P:carbohydrate metabolic process"/>
    <property type="evidence" value="ECO:0007669"/>
    <property type="project" value="InterPro"/>
</dbReference>
<dbReference type="GO" id="GO:0004751">
    <property type="term" value="F:ribose-5-phosphate isomerase activity"/>
    <property type="evidence" value="ECO:0007669"/>
    <property type="project" value="UniProtKB-EC"/>
</dbReference>
<comment type="similarity">
    <text evidence="1">Belongs to the LacAB/RpiB family.</text>
</comment>
<sequence>MSAKPIALASDHAGYALKEKVKEWLKARGYEALDLGAHSLDSVDYPDFGTAVGEAIASGKAERGVIVCGSGIGISIAANRNPAVRAALCQSGLMARLSRQHNDANVLALGARLIGDEVAIDCLNEFLDTPFEGGRHQRRVDKLGIKG</sequence>
<feature type="binding site" evidence="4">
    <location>
        <begin position="69"/>
        <end position="73"/>
    </location>
    <ligand>
        <name>D-ribulose 5-phosphate</name>
        <dbReference type="ChEBI" id="CHEBI:58121"/>
    </ligand>
</feature>
<dbReference type="KEGG" id="gso:PH603_10655"/>
<dbReference type="InterPro" id="IPR003500">
    <property type="entry name" value="RpiB_LacA_LacB"/>
</dbReference>
<reference evidence="5" key="1">
    <citation type="submission" date="2023-01" db="EMBL/GenBank/DDBJ databases">
        <title>The genome sequence of Kordiimonadaceae bacterium 6D33.</title>
        <authorList>
            <person name="Liu Y."/>
        </authorList>
    </citation>
    <scope>NUCLEOTIDE SEQUENCE</scope>
    <source>
        <strain evidence="5">6D33</strain>
    </source>
</reference>
<dbReference type="EC" id="5.3.1.6" evidence="5"/>
<feature type="binding site" evidence="4">
    <location>
        <position position="139"/>
    </location>
    <ligand>
        <name>D-ribulose 5-phosphate</name>
        <dbReference type="ChEBI" id="CHEBI:58121"/>
    </ligand>
</feature>
<dbReference type="Proteomes" id="UP001217500">
    <property type="component" value="Chromosome"/>
</dbReference>
<feature type="binding site" evidence="4">
    <location>
        <begin position="11"/>
        <end position="12"/>
    </location>
    <ligand>
        <name>D-ribulose 5-phosphate</name>
        <dbReference type="ChEBI" id="CHEBI:58121"/>
    </ligand>
</feature>
<evidence type="ECO:0000256" key="1">
    <source>
        <dbReference type="ARBA" id="ARBA00008754"/>
    </source>
</evidence>
<dbReference type="InterPro" id="IPR036569">
    <property type="entry name" value="RpiB_LacA_LacB_sf"/>
</dbReference>
<dbReference type="NCBIfam" id="TIGR00689">
    <property type="entry name" value="rpiB_lacA_lacB"/>
    <property type="match status" value="1"/>
</dbReference>
<feature type="binding site" evidence="4">
    <location>
        <position position="102"/>
    </location>
    <ligand>
        <name>D-ribulose 5-phosphate</name>
        <dbReference type="ChEBI" id="CHEBI:58121"/>
    </ligand>
</feature>
<feature type="active site" description="Proton donor" evidence="3">
    <location>
        <position position="101"/>
    </location>
</feature>
<accession>A0AAE9XTF6</accession>
<dbReference type="NCBIfam" id="TIGR01120">
    <property type="entry name" value="rpiB"/>
    <property type="match status" value="1"/>
</dbReference>
<gene>
    <name evidence="5" type="primary">rpiB</name>
    <name evidence="5" type="ORF">PH603_10655</name>
</gene>
<dbReference type="Pfam" id="PF02502">
    <property type="entry name" value="LacAB_rpiB"/>
    <property type="match status" value="1"/>
</dbReference>
<dbReference type="InterPro" id="IPR004785">
    <property type="entry name" value="RpiB"/>
</dbReference>
<evidence type="ECO:0000256" key="3">
    <source>
        <dbReference type="PIRSR" id="PIRSR005384-1"/>
    </source>
</evidence>
<evidence type="ECO:0000256" key="4">
    <source>
        <dbReference type="PIRSR" id="PIRSR005384-2"/>
    </source>
</evidence>
<name>A0AAE9XTF6_9PROT</name>
<dbReference type="NCBIfam" id="NF004051">
    <property type="entry name" value="PRK05571.1"/>
    <property type="match status" value="1"/>
</dbReference>
<evidence type="ECO:0000313" key="6">
    <source>
        <dbReference type="Proteomes" id="UP001217500"/>
    </source>
</evidence>
<dbReference type="RefSeq" id="WP_289502510.1">
    <property type="nucleotide sequence ID" value="NZ_CP116805.1"/>
</dbReference>
<feature type="active site" description="Proton acceptor" evidence="3">
    <location>
        <position position="68"/>
    </location>
</feature>